<dbReference type="PROSITE" id="PS51257">
    <property type="entry name" value="PROKAR_LIPOPROTEIN"/>
    <property type="match status" value="1"/>
</dbReference>
<feature type="chain" id="PRO_5014519532" evidence="1">
    <location>
        <begin position="21"/>
        <end position="528"/>
    </location>
</feature>
<keyword evidence="4" id="KW-0378">Hydrolase</keyword>
<dbReference type="InterPro" id="IPR039514">
    <property type="entry name" value="6GAL-like"/>
</dbReference>
<evidence type="ECO:0000259" key="2">
    <source>
        <dbReference type="Pfam" id="PF14587"/>
    </source>
</evidence>
<dbReference type="KEGG" id="btho:Btheta7330_00076"/>
<dbReference type="Gene3D" id="3.20.20.80">
    <property type="entry name" value="Glycosidases"/>
    <property type="match status" value="1"/>
</dbReference>
<dbReference type="RefSeq" id="WP_048692594.1">
    <property type="nucleotide sequence ID" value="NZ_CAXKYD010000037.1"/>
</dbReference>
<dbReference type="EMBL" id="WCRY01000011">
    <property type="protein sequence ID" value="KAB4481671.1"/>
    <property type="molecule type" value="Genomic_DNA"/>
</dbReference>
<dbReference type="InterPro" id="IPR013780">
    <property type="entry name" value="Glyco_hydro_b"/>
</dbReference>
<organism evidence="4 5">
    <name type="scientific">Bacteroides thetaiotaomicron</name>
    <dbReference type="NCBI Taxonomy" id="818"/>
    <lineage>
        <taxon>Bacteria</taxon>
        <taxon>Pseudomonadati</taxon>
        <taxon>Bacteroidota</taxon>
        <taxon>Bacteroidia</taxon>
        <taxon>Bacteroidales</taxon>
        <taxon>Bacteroidaceae</taxon>
        <taxon>Bacteroides</taxon>
    </lineage>
</organism>
<dbReference type="Pfam" id="PF14587">
    <property type="entry name" value="Glyco_hydr_30_2"/>
    <property type="match status" value="1"/>
</dbReference>
<dbReference type="Proteomes" id="UP000436858">
    <property type="component" value="Unassembled WGS sequence"/>
</dbReference>
<evidence type="ECO:0000313" key="5">
    <source>
        <dbReference type="Proteomes" id="UP000436858"/>
    </source>
</evidence>
<dbReference type="InterPro" id="IPR017853">
    <property type="entry name" value="GH"/>
</dbReference>
<dbReference type="SUPFAM" id="SSF51445">
    <property type="entry name" value="(Trans)glycosidases"/>
    <property type="match status" value="1"/>
</dbReference>
<evidence type="ECO:0000313" key="4">
    <source>
        <dbReference type="EMBL" id="KAB4481671.1"/>
    </source>
</evidence>
<gene>
    <name evidence="4" type="ORF">GAN91_12320</name>
</gene>
<reference evidence="4 5" key="1">
    <citation type="journal article" date="2019" name="Nat. Med.">
        <title>A library of human gut bacterial isolates paired with longitudinal multiomics data enables mechanistic microbiome research.</title>
        <authorList>
            <person name="Poyet M."/>
            <person name="Groussin M."/>
            <person name="Gibbons S.M."/>
            <person name="Avila-Pacheco J."/>
            <person name="Jiang X."/>
            <person name="Kearney S.M."/>
            <person name="Perrotta A.R."/>
            <person name="Berdy B."/>
            <person name="Zhao S."/>
            <person name="Lieberman T.D."/>
            <person name="Swanson P.K."/>
            <person name="Smith M."/>
            <person name="Roesemann S."/>
            <person name="Alexander J.E."/>
            <person name="Rich S.A."/>
            <person name="Livny J."/>
            <person name="Vlamakis H."/>
            <person name="Clish C."/>
            <person name="Bullock K."/>
            <person name="Deik A."/>
            <person name="Scott J."/>
            <person name="Pierce K.A."/>
            <person name="Xavier R.J."/>
            <person name="Alm E.J."/>
        </authorList>
    </citation>
    <scope>NUCLEOTIDE SEQUENCE [LARGE SCALE GENOMIC DNA]</scope>
    <source>
        <strain evidence="4 5">BIOML-A162</strain>
    </source>
</reference>
<evidence type="ECO:0000259" key="3">
    <source>
        <dbReference type="Pfam" id="PF17189"/>
    </source>
</evidence>
<comment type="caution">
    <text evidence="4">The sequence shown here is derived from an EMBL/GenBank/DDBJ whole genome shotgun (WGS) entry which is preliminary data.</text>
</comment>
<dbReference type="PANTHER" id="PTHR42767">
    <property type="entry name" value="ENDO-BETA-1,6-GALACTANASE"/>
    <property type="match status" value="1"/>
</dbReference>
<dbReference type="PANTHER" id="PTHR42767:SF1">
    <property type="entry name" value="ENDO-BETA-1,6-GALACTANASE-LIKE DOMAIN-CONTAINING PROTEIN"/>
    <property type="match status" value="1"/>
</dbReference>
<feature type="domain" description="Glycosyl hydrolase family 30 beta sandwich" evidence="3">
    <location>
        <begin position="424"/>
        <end position="523"/>
    </location>
</feature>
<accession>A0A0P0FHE5</accession>
<proteinExistence type="predicted"/>
<dbReference type="Gene3D" id="2.60.40.1180">
    <property type="entry name" value="Golgi alpha-mannosidase II"/>
    <property type="match status" value="1"/>
</dbReference>
<feature type="domain" description="Endo-beta-1,6-galactanase-like" evidence="2">
    <location>
        <begin position="31"/>
        <end position="392"/>
    </location>
</feature>
<evidence type="ECO:0000256" key="1">
    <source>
        <dbReference type="SAM" id="SignalP"/>
    </source>
</evidence>
<dbReference type="InterPro" id="IPR033452">
    <property type="entry name" value="GH30_C"/>
</dbReference>
<sequence>MNYKLLSVALAFLYIGIATSCSQPAPDLRYQIEVDKPLQTMEHFGASDAWSMHILGLWPQEKQNQIADWLFSTENDANGKPKGIGLSLWRFNVGAGSTEQGEASQIGSSWMRTECFMNADGIYDWNKQQGQRNFLKLAKERGVTKFLAFLNSPPVYYTQNGLATNTGRGGTANLKPECYEKYVRFLADVVEGVEKHDGIKFNYICPFNEPDGHWNWVGPKQEGSPATNREVARTVRLLSREFVNRKMDTQIMVNESSDYRCMLRTHQTDWQRGYQIQAFFCPDSVDTYLGDTPNVPRLMLGHSYWTTTPLSELRAMRCQLREALDKYNVGFWQSETCIMGNDEEIGGGHGFDRTMKTALYVARIIHHDIVYAGAKSWQWWRAIGGDYKDGLIREYTNDDLKDGRVEDSKLMWALGNYSRFIRPGAVRLSVSAFDQAGNLIPGGDTDQKGLMCSAYQNADGSYAVVLINYAQEDKEFSINKINGKKTRWQVYRTSDVEGEDLLPVEKVKSGRTVRIPARSIITLLNQSL</sequence>
<keyword evidence="4" id="KW-0119">Carbohydrate metabolism</keyword>
<keyword evidence="4" id="KW-0624">Polysaccharide degradation</keyword>
<dbReference type="AlphaFoldDB" id="A0A0P0FHE5"/>
<dbReference type="GO" id="GO:0045493">
    <property type="term" value="P:xylan catabolic process"/>
    <property type="evidence" value="ECO:0007669"/>
    <property type="project" value="UniProtKB-KW"/>
</dbReference>
<dbReference type="SUPFAM" id="SSF51011">
    <property type="entry name" value="Glycosyl hydrolase domain"/>
    <property type="match status" value="1"/>
</dbReference>
<keyword evidence="4" id="KW-0326">Glycosidase</keyword>
<dbReference type="Pfam" id="PF17189">
    <property type="entry name" value="Glyco_hydro_30C"/>
    <property type="match status" value="1"/>
</dbReference>
<protein>
    <submittedName>
        <fullName evidence="4">Xylanase</fullName>
    </submittedName>
</protein>
<keyword evidence="1" id="KW-0732">Signal</keyword>
<feature type="signal peptide" evidence="1">
    <location>
        <begin position="1"/>
        <end position="20"/>
    </location>
</feature>
<name>A0A0P0FHE5_BACT4</name>
<keyword evidence="4" id="KW-0858">Xylan degradation</keyword>
<dbReference type="InterPro" id="IPR039743">
    <property type="entry name" value="6GAL/EXGAL"/>
</dbReference>
<dbReference type="GO" id="GO:0004553">
    <property type="term" value="F:hydrolase activity, hydrolyzing O-glycosyl compounds"/>
    <property type="evidence" value="ECO:0007669"/>
    <property type="project" value="InterPro"/>
</dbReference>